<sequence length="229" mass="26785">MIENIMAFFEKHDRVDIHKEESKILYNAFRKSYHYKPILENQSRNFLGGGFLTGFRYGPNVSIYIPEPYDLLEGTEGYLHPYIILSERPMDLRVLVFPSTDMLLRVISELCNTGLKYDEYMADALVKYQFKMIRLKLESGRVYISRDLPEFMLSAESMIAKVLFDGAEKNYSRSVHYIHSNQDIILADRYGVGLRGNRSNFGKSKIVQENEEKLLKEVEKNLESRKENE</sequence>
<reference evidence="1" key="1">
    <citation type="journal article" date="2021" name="Proc. Natl. Acad. Sci. U.S.A.">
        <title>A Catalog of Tens of Thousands of Viruses from Human Metagenomes Reveals Hidden Associations with Chronic Diseases.</title>
        <authorList>
            <person name="Tisza M.J."/>
            <person name="Buck C.B."/>
        </authorList>
    </citation>
    <scope>NUCLEOTIDE SEQUENCE</scope>
    <source>
        <strain evidence="1">CtWKa2</strain>
    </source>
</reference>
<dbReference type="EMBL" id="BK015407">
    <property type="protein sequence ID" value="DAE05325.1"/>
    <property type="molecule type" value="Genomic_DNA"/>
</dbReference>
<protein>
    <submittedName>
        <fullName evidence="1">Uncharacterized protein</fullName>
    </submittedName>
</protein>
<organism evidence="1">
    <name type="scientific">Siphoviridae sp. ctWKa2</name>
    <dbReference type="NCBI Taxonomy" id="2825537"/>
    <lineage>
        <taxon>Viruses</taxon>
        <taxon>Duplodnaviria</taxon>
        <taxon>Heunggongvirae</taxon>
        <taxon>Uroviricota</taxon>
        <taxon>Caudoviricetes</taxon>
    </lineage>
</organism>
<proteinExistence type="predicted"/>
<evidence type="ECO:0000313" key="1">
    <source>
        <dbReference type="EMBL" id="DAE05325.1"/>
    </source>
</evidence>
<name>A0A8S5PFC0_9CAUD</name>
<accession>A0A8S5PFC0</accession>